<evidence type="ECO:0000259" key="4">
    <source>
        <dbReference type="PROSITE" id="PS51272"/>
    </source>
</evidence>
<dbReference type="Pfam" id="PF22494">
    <property type="entry name" value="choice_anch_I"/>
    <property type="match status" value="1"/>
</dbReference>
<feature type="domain" description="SLH" evidence="4">
    <location>
        <begin position="1538"/>
        <end position="1597"/>
    </location>
</feature>
<dbReference type="Gene3D" id="2.130.10.10">
    <property type="entry name" value="YVTN repeat-like/Quinoprotein amine dehydrogenase"/>
    <property type="match status" value="1"/>
</dbReference>
<evidence type="ECO:0000313" key="6">
    <source>
        <dbReference type="Proteomes" id="UP000447876"/>
    </source>
</evidence>
<evidence type="ECO:0000256" key="1">
    <source>
        <dbReference type="ARBA" id="ARBA00022729"/>
    </source>
</evidence>
<dbReference type="SUPFAM" id="SSF56300">
    <property type="entry name" value="Metallo-dependent phosphatases"/>
    <property type="match status" value="1"/>
</dbReference>
<dbReference type="PANTHER" id="PTHR11575">
    <property type="entry name" value="5'-NUCLEOTIDASE-RELATED"/>
    <property type="match status" value="1"/>
</dbReference>
<dbReference type="SMART" id="SM00635">
    <property type="entry name" value="BID_2"/>
    <property type="match status" value="1"/>
</dbReference>
<accession>A0A7X3CLM3</accession>
<dbReference type="InterPro" id="IPR004843">
    <property type="entry name" value="Calcineurin-like_PHP"/>
</dbReference>
<dbReference type="PRINTS" id="PR01607">
    <property type="entry name" value="APYRASEFAMLY"/>
</dbReference>
<dbReference type="PROSITE" id="PS51272">
    <property type="entry name" value="SLH"/>
    <property type="match status" value="3"/>
</dbReference>
<comment type="caution">
    <text evidence="5">The sequence shown here is derived from an EMBL/GenBank/DDBJ whole genome shotgun (WGS) entry which is preliminary data.</text>
</comment>
<feature type="domain" description="SLH" evidence="4">
    <location>
        <begin position="1602"/>
        <end position="1664"/>
    </location>
</feature>
<keyword evidence="1 3" id="KW-0732">Signal</keyword>
<dbReference type="Gene3D" id="3.90.780.10">
    <property type="entry name" value="5'-Nucleotidase, C-terminal domain"/>
    <property type="match status" value="1"/>
</dbReference>
<feature type="chain" id="PRO_5039675054" evidence="3">
    <location>
        <begin position="28"/>
        <end position="1664"/>
    </location>
</feature>
<proteinExistence type="predicted"/>
<dbReference type="Gene3D" id="2.60.40.1080">
    <property type="match status" value="1"/>
</dbReference>
<dbReference type="InterPro" id="IPR006179">
    <property type="entry name" value="5_nucleotidase/apyrase"/>
</dbReference>
<dbReference type="SUPFAM" id="SSF55816">
    <property type="entry name" value="5'-nucleotidase (syn. UDP-sugar hydrolase), C-terminal domain"/>
    <property type="match status" value="1"/>
</dbReference>
<feature type="region of interest" description="Disordered" evidence="2">
    <location>
        <begin position="1187"/>
        <end position="1244"/>
    </location>
</feature>
<dbReference type="InterPro" id="IPR015943">
    <property type="entry name" value="WD40/YVTN_repeat-like_dom_sf"/>
</dbReference>
<evidence type="ECO:0000256" key="2">
    <source>
        <dbReference type="SAM" id="MobiDB-lite"/>
    </source>
</evidence>
<feature type="signal peptide" evidence="3">
    <location>
        <begin position="1"/>
        <end position="27"/>
    </location>
</feature>
<protein>
    <submittedName>
        <fullName evidence="5">Multifunctional 2',3'-cyclic-nucleotide 2'-phosphodiesterase/5'-nucleotidase/3'-nucleotidase</fullName>
    </submittedName>
</protein>
<feature type="compositionally biased region" description="Basic and acidic residues" evidence="2">
    <location>
        <begin position="486"/>
        <end position="499"/>
    </location>
</feature>
<dbReference type="SUPFAM" id="SSF50969">
    <property type="entry name" value="YVTN repeat-like/Quinoprotein amine dehydrogenase"/>
    <property type="match status" value="1"/>
</dbReference>
<dbReference type="InterPro" id="IPR008964">
    <property type="entry name" value="Invasin/intimin_cell_adhesion"/>
</dbReference>
<dbReference type="GO" id="GO:0016788">
    <property type="term" value="F:hydrolase activity, acting on ester bonds"/>
    <property type="evidence" value="ECO:0007669"/>
    <property type="project" value="InterPro"/>
</dbReference>
<dbReference type="InterPro" id="IPR008334">
    <property type="entry name" value="5'-Nucleotdase_C"/>
</dbReference>
<dbReference type="InterPro" id="IPR036907">
    <property type="entry name" value="5'-Nucleotdase_C_sf"/>
</dbReference>
<dbReference type="GO" id="GO:0009166">
    <property type="term" value="P:nucleotide catabolic process"/>
    <property type="evidence" value="ECO:0007669"/>
    <property type="project" value="InterPro"/>
</dbReference>
<dbReference type="NCBIfam" id="NF038117">
    <property type="entry name" value="choice_anch_I"/>
    <property type="match status" value="1"/>
</dbReference>
<dbReference type="Pfam" id="PF02872">
    <property type="entry name" value="5_nucleotid_C"/>
    <property type="match status" value="1"/>
</dbReference>
<dbReference type="Gene3D" id="3.60.21.10">
    <property type="match status" value="1"/>
</dbReference>
<dbReference type="Proteomes" id="UP000447876">
    <property type="component" value="Unassembled WGS sequence"/>
</dbReference>
<dbReference type="PROSITE" id="PS00785">
    <property type="entry name" value="5_NUCLEOTIDASE_1"/>
    <property type="match status" value="1"/>
</dbReference>
<dbReference type="Pfam" id="PF00395">
    <property type="entry name" value="SLH"/>
    <property type="match status" value="3"/>
</dbReference>
<feature type="compositionally biased region" description="Gly residues" evidence="2">
    <location>
        <begin position="1196"/>
        <end position="1220"/>
    </location>
</feature>
<dbReference type="EMBL" id="WNZW01000001">
    <property type="protein sequence ID" value="MUG44185.1"/>
    <property type="molecule type" value="Genomic_DNA"/>
</dbReference>
<dbReference type="SUPFAM" id="SSF49373">
    <property type="entry name" value="Invasin/intimin cell-adhesion fragments"/>
    <property type="match status" value="1"/>
</dbReference>
<organism evidence="5 6">
    <name type="scientific">Paenibacillus woosongensis</name>
    <dbReference type="NCBI Taxonomy" id="307580"/>
    <lineage>
        <taxon>Bacteria</taxon>
        <taxon>Bacillati</taxon>
        <taxon>Bacillota</taxon>
        <taxon>Bacilli</taxon>
        <taxon>Bacillales</taxon>
        <taxon>Paenibacillaceae</taxon>
        <taxon>Paenibacillus</taxon>
    </lineage>
</organism>
<reference evidence="5 6" key="1">
    <citation type="submission" date="2019-11" db="EMBL/GenBank/DDBJ databases">
        <title>Draft genome sequences of five Paenibacillus species of dairy origin.</title>
        <authorList>
            <person name="Olajide A.M."/>
            <person name="Chen S."/>
            <person name="Lapointe G."/>
        </authorList>
    </citation>
    <scope>NUCLEOTIDE SEQUENCE [LARGE SCALE GENOMIC DNA]</scope>
    <source>
        <strain evidence="5 6">12CR55</strain>
    </source>
</reference>
<dbReference type="InterPro" id="IPR001119">
    <property type="entry name" value="SLH_dom"/>
</dbReference>
<dbReference type="InterPro" id="IPR006146">
    <property type="entry name" value="5'-Nucleotdase_CS"/>
</dbReference>
<feature type="domain" description="SLH" evidence="4">
    <location>
        <begin position="1472"/>
        <end position="1535"/>
    </location>
</feature>
<gene>
    <name evidence="5" type="ORF">GNP95_04125</name>
</gene>
<dbReference type="Pfam" id="PF02368">
    <property type="entry name" value="Big_2"/>
    <property type="match status" value="1"/>
</dbReference>
<evidence type="ECO:0000313" key="5">
    <source>
        <dbReference type="EMBL" id="MUG44185.1"/>
    </source>
</evidence>
<dbReference type="InterPro" id="IPR003343">
    <property type="entry name" value="Big_2"/>
</dbReference>
<evidence type="ECO:0000256" key="3">
    <source>
        <dbReference type="SAM" id="SignalP"/>
    </source>
</evidence>
<dbReference type="GO" id="GO:0046872">
    <property type="term" value="F:metal ion binding"/>
    <property type="evidence" value="ECO:0007669"/>
    <property type="project" value="InterPro"/>
</dbReference>
<dbReference type="InterPro" id="IPR029052">
    <property type="entry name" value="Metallo-depent_PP-like"/>
</dbReference>
<dbReference type="OrthoDB" id="9801679at2"/>
<dbReference type="GO" id="GO:0000166">
    <property type="term" value="F:nucleotide binding"/>
    <property type="evidence" value="ECO:0007669"/>
    <property type="project" value="InterPro"/>
</dbReference>
<sequence>MLRNMGRRIVYLLLAFQLLAGSLFTGAAAYAEDGNAALDHLEQLEAEEIGAGGPQAGELQTDAGQAGHRQTADAYSVTQNVYAAADSYDFTDKLYIRKIGSYRVGSTNKDGGVAEIVKYNKGNGRFYLVNGSSNPPSLDIIKLAGGALTKEKTIQVKELAEKDGFQYGDLTSVDVHAETKRIAVAVQEADAAKAGKILVLDEEGNLLTTYAAGVQPDMLLFTPDGRYILTADEGEPRLAGIDPEGSVTIVDTLTGEVTHVKFDDPAVIDDSVHIRGASGADGSITGLGNKADALFDLEPEYIALSSDGETAYVSLQENNAIAEINIAAKTVTAVRGLGVKDLNDPANSFDLVKDGAIKLENVPFFGQYMPDGIAAYDFGGQTYLFTANEGDVTEWPGRVNGTTLGKLRTRLNPGSAAAQFLEGKGTVYDKVEVAGDMGNDEVYLYGGRSFSIWNAADMRLVYDSGSDFEQITAQRLPDYFNVSNSKAEKDDRSGKKGPEPEYVSIGRVGDKVFAFIGLERIGGVMTYDVTDPAAPEFVNYTNTRDFGAGLDTDTGPEGLEFIPAPDSPTGRPLLLVANEVGGTVTVLELEVTKVTLNKTDLRLNLGGAGEKLTAAVDAVGVGQIGVKWTSSNPGIAAVNGDGLVTPVSAGSAEVTAISDDGYGMAIAKVTVSEAVPADWKLTVMHTNDTHAHLADVARRGTLIREIREETAGNSLLVDAGDVFSGDLYFTKWLGLADLAFMNQLQYDAMTFGNHEFDRGTAVLAEFVSQAQFPLVSSNIDFSKDNHMAPWIRSPKTMRAGASQAAGDAGVYPYVVFDVNGKRVGVMGLTTEDTKETSSPGKNVAFLPAAEAAAETVKAMEQEGIQIIIALSHLGYSRDKQLAGAVDGIDLIVGGHTHTKLDEPEIILNSDGGAPTVIVQANEWGKYLGRVDLYFDLNGVVLTEAGQTSGRLIPVDSQVEEDRELKAMLEPYNAELDALKKQVIGIAGVVLDGEREHVRSRETNLGNLIADGMLAKAKALKNADIALTNGGGIRASIDEGEITMGELRTVMPFGNTLYILDVTGKQLKDGLENGVSGAKLADLPGKFPQVAGMKFKWDSKAPAGSKVYDIQIQNGERYIPLNESAIYRLATNSFVANGGDGYASFAEAVALGAYHEDLGYPDYEIFMEHVEQQGGTVHPRVEGRIVEQAKPESKPGNGSGSGNAGGGNAGGGSNAAGGSQGNGKNEPGKEHGASGNGSQGANMLSGDQLQRTKEIAADGTEMIRITAQLSDVEAALAAAEQGNREIIIQAEEKDVAGSSSALHAMKVSLQAKALASASSRDKNLVMVIRTASASYRLPLHVLGLQQLEGGNGTLDLQEASINVILAPVTGEKLQQINGKAADLGAGVVPGTVFDFKVTLSGKDEEREISYFGLTYVSRTIGIPDHFADKLLTAVQYDETTGELLFVPAVKIRTNEGTALEIKRPGNSIYAVLEYRKTFADIHGHWAEQAIEALTSRMIAKGTDDSTFAPGQAVSKGEFAALLMRSLGLASVTVIGDSRFADVGPNTPHAAEIGSAAQYGIVTGDESGHFNPDQELNRAEMAVMVAHALRLVDGSDGSNIPGSLAVFKDQHAIPAWAIPGAAYLADRGMVKGDPQGNFDAQGKVTRAQAAVILLKLLRELGFVDEA</sequence>
<dbReference type="Pfam" id="PF00149">
    <property type="entry name" value="Metallophos"/>
    <property type="match status" value="1"/>
</dbReference>
<dbReference type="InterPro" id="IPR011044">
    <property type="entry name" value="Quino_amine_DH_bsu"/>
</dbReference>
<dbReference type="RefSeq" id="WP_155609589.1">
    <property type="nucleotide sequence ID" value="NZ_WNZW01000001.1"/>
</dbReference>
<dbReference type="PANTHER" id="PTHR11575:SF24">
    <property type="entry name" value="5'-NUCLEOTIDASE"/>
    <property type="match status" value="1"/>
</dbReference>
<name>A0A7X3CLM3_9BACL</name>
<feature type="region of interest" description="Disordered" evidence="2">
    <location>
        <begin position="482"/>
        <end position="501"/>
    </location>
</feature>
<dbReference type="InterPro" id="IPR055188">
    <property type="entry name" value="Choice_anch_I"/>
</dbReference>